<protein>
    <recommendedName>
        <fullName evidence="1">non-specific serine/threonine protein kinase</fullName>
        <ecNumber evidence="1">2.7.11.1</ecNumber>
    </recommendedName>
</protein>
<organism evidence="8 9">
    <name type="scientific">Skermanella cutis</name>
    <dbReference type="NCBI Taxonomy" id="2775420"/>
    <lineage>
        <taxon>Bacteria</taxon>
        <taxon>Pseudomonadati</taxon>
        <taxon>Pseudomonadota</taxon>
        <taxon>Alphaproteobacteria</taxon>
        <taxon>Rhodospirillales</taxon>
        <taxon>Azospirillaceae</taxon>
        <taxon>Skermanella</taxon>
    </lineage>
</organism>
<evidence type="ECO:0000256" key="3">
    <source>
        <dbReference type="ARBA" id="ARBA00022679"/>
    </source>
</evidence>
<name>A0ABX7BHG0_9PROT</name>
<dbReference type="PROSITE" id="PS51146">
    <property type="entry name" value="KAIC"/>
    <property type="match status" value="2"/>
</dbReference>
<keyword evidence="6" id="KW-0378">Hydrolase</keyword>
<proteinExistence type="predicted"/>
<dbReference type="EMBL" id="CP067422">
    <property type="protein sequence ID" value="QQP93519.1"/>
    <property type="molecule type" value="Genomic_DNA"/>
</dbReference>
<evidence type="ECO:0000256" key="6">
    <source>
        <dbReference type="ARBA" id="ARBA00022801"/>
    </source>
</evidence>
<dbReference type="InterPro" id="IPR027417">
    <property type="entry name" value="P-loop_NTPase"/>
</dbReference>
<dbReference type="InterPro" id="IPR014774">
    <property type="entry name" value="KaiC-like_dom"/>
</dbReference>
<dbReference type="Proteomes" id="UP000595197">
    <property type="component" value="Plasmid pTT6-2"/>
</dbReference>
<keyword evidence="8" id="KW-0614">Plasmid</keyword>
<dbReference type="InterPro" id="IPR051347">
    <property type="entry name" value="Circadian_clock_KaiC-rel"/>
</dbReference>
<dbReference type="InterPro" id="IPR003593">
    <property type="entry name" value="AAA+_ATPase"/>
</dbReference>
<keyword evidence="8" id="KW-0723">Serine/threonine-protein kinase</keyword>
<accession>A0ABX7BHG0</accession>
<dbReference type="Pfam" id="PF06745">
    <property type="entry name" value="ATPase"/>
    <property type="match status" value="2"/>
</dbReference>
<sequence>MADRLSPQRLPSGIRGLDAVLGGGFAEGRVYVLQGMPGSGKTILANQIVFHQAHEARRAVYVTLAAESHDQMLQNLASLGFADTRLVPDPLFYVNGFQMLIEEGIKGFHDLLRDALHRFEPSVLVIDGLHVIQEYAECDREFRRFLYALQGDAALRRCAILLIINATGPSSSPEHTVVDGILELGEELFSARAVRSLIVHKFRGSPTLPGRHLIEITGGGLQVWPRLETLPTPVDAGRIPVERVGMGIPKLDAMMGGGPTVGSTTLVAGPAGSGKTSCGLMFMGRCSPAERGILLSCYEAPGELMRKARGLGIDLEGLCASGAVRVLWYPRTETLLDEMAHTLLDAVRGSGARRVFIDGAGALGNAAVFDNRNEAFFTALTLLLRAEQATMLCTAEARDFFLPELTVQEDVASVAENVVLLRYAEKDSTLRRLLSVIKMRHSAFDAAIRPFVIDGRGVIIDEESPSGGRIG</sequence>
<evidence type="ECO:0000313" key="8">
    <source>
        <dbReference type="EMBL" id="QQP93519.1"/>
    </source>
</evidence>
<dbReference type="SMART" id="SM00382">
    <property type="entry name" value="AAA"/>
    <property type="match status" value="2"/>
</dbReference>
<keyword evidence="4" id="KW-0677">Repeat</keyword>
<evidence type="ECO:0000259" key="7">
    <source>
        <dbReference type="PROSITE" id="PS51146"/>
    </source>
</evidence>
<dbReference type="InterPro" id="IPR010624">
    <property type="entry name" value="KaiC_dom"/>
</dbReference>
<dbReference type="GO" id="GO:0004674">
    <property type="term" value="F:protein serine/threonine kinase activity"/>
    <property type="evidence" value="ECO:0007669"/>
    <property type="project" value="UniProtKB-KW"/>
</dbReference>
<keyword evidence="9" id="KW-1185">Reference proteome</keyword>
<feature type="domain" description="KaiC" evidence="7">
    <location>
        <begin position="242"/>
        <end position="471"/>
    </location>
</feature>
<dbReference type="EC" id="2.7.11.1" evidence="1"/>
<keyword evidence="3" id="KW-0808">Transferase</keyword>
<evidence type="ECO:0000256" key="1">
    <source>
        <dbReference type="ARBA" id="ARBA00012513"/>
    </source>
</evidence>
<geneLocation type="plasmid" evidence="8 9">
    <name>pTT6-2</name>
</geneLocation>
<reference evidence="8" key="1">
    <citation type="submission" date="2021-02" db="EMBL/GenBank/DDBJ databases">
        <title>Skermanella TT6 skin isolate.</title>
        <authorList>
            <person name="Lee K."/>
            <person name="Ganzorig M."/>
        </authorList>
    </citation>
    <scope>NUCLEOTIDE SEQUENCE</scope>
    <source>
        <strain evidence="8">TT6</strain>
    </source>
</reference>
<evidence type="ECO:0000256" key="2">
    <source>
        <dbReference type="ARBA" id="ARBA00022553"/>
    </source>
</evidence>
<gene>
    <name evidence="8" type="ORF">IGS68_33400</name>
</gene>
<keyword evidence="5 8" id="KW-0418">Kinase</keyword>
<dbReference type="Gene3D" id="3.40.50.300">
    <property type="entry name" value="P-loop containing nucleotide triphosphate hydrolases"/>
    <property type="match status" value="2"/>
</dbReference>
<evidence type="ECO:0000313" key="9">
    <source>
        <dbReference type="Proteomes" id="UP000595197"/>
    </source>
</evidence>
<dbReference type="PANTHER" id="PTHR42926">
    <property type="match status" value="1"/>
</dbReference>
<dbReference type="PANTHER" id="PTHR42926:SF1">
    <property type="entry name" value="CIRCADIAN CLOCK OSCILLATOR PROTEIN KAIC 1"/>
    <property type="match status" value="1"/>
</dbReference>
<evidence type="ECO:0000256" key="5">
    <source>
        <dbReference type="ARBA" id="ARBA00022777"/>
    </source>
</evidence>
<evidence type="ECO:0000256" key="4">
    <source>
        <dbReference type="ARBA" id="ARBA00022737"/>
    </source>
</evidence>
<dbReference type="PIRSF" id="PIRSF039117">
    <property type="entry name" value="KaiC"/>
    <property type="match status" value="1"/>
</dbReference>
<keyword evidence="2" id="KW-0597">Phosphoprotein</keyword>
<dbReference type="SUPFAM" id="SSF52540">
    <property type="entry name" value="P-loop containing nucleoside triphosphate hydrolases"/>
    <property type="match status" value="2"/>
</dbReference>
<dbReference type="InterPro" id="IPR030665">
    <property type="entry name" value="KaiC"/>
</dbReference>
<feature type="domain" description="KaiC" evidence="7">
    <location>
        <begin position="8"/>
        <end position="237"/>
    </location>
</feature>
<dbReference type="RefSeq" id="WP_201083141.1">
    <property type="nucleotide sequence ID" value="NZ_CP067422.1"/>
</dbReference>